<dbReference type="SUPFAM" id="SSF51126">
    <property type="entry name" value="Pectin lyase-like"/>
    <property type="match status" value="1"/>
</dbReference>
<dbReference type="Gramene" id="LPERR07G21550.1">
    <property type="protein sequence ID" value="LPERR07G21550.1"/>
    <property type="gene ID" value="LPERR07G21550"/>
</dbReference>
<feature type="chain" id="PRO_5005115557" description="Pectinesterase" evidence="6">
    <location>
        <begin position="26"/>
        <end position="328"/>
    </location>
</feature>
<keyword evidence="6" id="KW-0961">Cell wall biogenesis/degradation</keyword>
<keyword evidence="9" id="KW-1185">Reference proteome</keyword>
<protein>
    <recommendedName>
        <fullName evidence="3 6">Pectinesterase</fullName>
        <ecNumber evidence="3 6">3.1.1.11</ecNumber>
    </recommendedName>
</protein>
<dbReference type="Gene3D" id="2.160.20.10">
    <property type="entry name" value="Single-stranded right-handed beta-helix, Pectin lyase-like"/>
    <property type="match status" value="1"/>
</dbReference>
<evidence type="ECO:0000313" key="8">
    <source>
        <dbReference type="EnsemblPlants" id="LPERR07G21550.1"/>
    </source>
</evidence>
<reference evidence="8" key="3">
    <citation type="submission" date="2015-04" db="UniProtKB">
        <authorList>
            <consortium name="EnsemblPlants"/>
        </authorList>
    </citation>
    <scope>IDENTIFICATION</scope>
</reference>
<feature type="signal peptide" evidence="6">
    <location>
        <begin position="1"/>
        <end position="25"/>
    </location>
</feature>
<reference evidence="8 9" key="1">
    <citation type="submission" date="2012-08" db="EMBL/GenBank/DDBJ databases">
        <title>Oryza genome evolution.</title>
        <authorList>
            <person name="Wing R.A."/>
        </authorList>
    </citation>
    <scope>NUCLEOTIDE SEQUENCE</scope>
</reference>
<dbReference type="InterPro" id="IPR018040">
    <property type="entry name" value="Pectinesterase_Tyr_AS"/>
</dbReference>
<dbReference type="Proteomes" id="UP000032180">
    <property type="component" value="Chromosome 7"/>
</dbReference>
<organism evidence="8 9">
    <name type="scientific">Leersia perrieri</name>
    <dbReference type="NCBI Taxonomy" id="77586"/>
    <lineage>
        <taxon>Eukaryota</taxon>
        <taxon>Viridiplantae</taxon>
        <taxon>Streptophyta</taxon>
        <taxon>Embryophyta</taxon>
        <taxon>Tracheophyta</taxon>
        <taxon>Spermatophyta</taxon>
        <taxon>Magnoliopsida</taxon>
        <taxon>Liliopsida</taxon>
        <taxon>Poales</taxon>
        <taxon>Poaceae</taxon>
        <taxon>BOP clade</taxon>
        <taxon>Oryzoideae</taxon>
        <taxon>Oryzeae</taxon>
        <taxon>Oryzinae</taxon>
        <taxon>Leersia</taxon>
    </lineage>
</organism>
<comment type="similarity">
    <text evidence="2">Belongs to the pectinesterase family.</text>
</comment>
<dbReference type="HOGENOM" id="CLU_012243_3_0_1"/>
<dbReference type="InterPro" id="IPR000070">
    <property type="entry name" value="Pectinesterase_cat"/>
</dbReference>
<keyword evidence="5 6" id="KW-0063">Aspartyl esterase</keyword>
<dbReference type="eggNOG" id="ENOG502QVK0">
    <property type="taxonomic scope" value="Eukaryota"/>
</dbReference>
<keyword evidence="6" id="KW-0732">Signal</keyword>
<dbReference type="GO" id="GO:0042545">
    <property type="term" value="P:cell wall modification"/>
    <property type="evidence" value="ECO:0007669"/>
    <property type="project" value="UniProtKB-UniRule"/>
</dbReference>
<evidence type="ECO:0000259" key="7">
    <source>
        <dbReference type="Pfam" id="PF01095"/>
    </source>
</evidence>
<dbReference type="EnsemblPlants" id="LPERR07G21550.1">
    <property type="protein sequence ID" value="LPERR07G21550.1"/>
    <property type="gene ID" value="LPERR07G21550"/>
</dbReference>
<comment type="function">
    <text evidence="6">Acts in the modification of cell walls via demethylesterification of cell wall pectin.</text>
</comment>
<evidence type="ECO:0000256" key="3">
    <source>
        <dbReference type="ARBA" id="ARBA00013229"/>
    </source>
</evidence>
<comment type="catalytic activity">
    <reaction evidence="6">
        <text>[(1-&gt;4)-alpha-D-galacturonosyl methyl ester](n) + n H2O = [(1-&gt;4)-alpha-D-galacturonosyl](n) + n methanol + n H(+)</text>
        <dbReference type="Rhea" id="RHEA:22380"/>
        <dbReference type="Rhea" id="RHEA-COMP:14570"/>
        <dbReference type="Rhea" id="RHEA-COMP:14573"/>
        <dbReference type="ChEBI" id="CHEBI:15377"/>
        <dbReference type="ChEBI" id="CHEBI:15378"/>
        <dbReference type="ChEBI" id="CHEBI:17790"/>
        <dbReference type="ChEBI" id="CHEBI:140522"/>
        <dbReference type="ChEBI" id="CHEBI:140523"/>
        <dbReference type="EC" id="3.1.1.11"/>
    </reaction>
</comment>
<evidence type="ECO:0000256" key="5">
    <source>
        <dbReference type="ARBA" id="ARBA00023085"/>
    </source>
</evidence>
<dbReference type="UniPathway" id="UPA00545">
    <property type="reaction ID" value="UER00823"/>
</dbReference>
<keyword evidence="4 6" id="KW-0378">Hydrolase</keyword>
<feature type="domain" description="Pectinesterase catalytic" evidence="7">
    <location>
        <begin position="35"/>
        <end position="326"/>
    </location>
</feature>
<dbReference type="PANTHER" id="PTHR31321">
    <property type="entry name" value="ACYL-COA THIOESTER HYDROLASE YBHC-RELATED"/>
    <property type="match status" value="1"/>
</dbReference>
<dbReference type="GO" id="GO:0045490">
    <property type="term" value="P:pectin catabolic process"/>
    <property type="evidence" value="ECO:0007669"/>
    <property type="project" value="UniProtKB-UniRule"/>
</dbReference>
<evidence type="ECO:0000256" key="2">
    <source>
        <dbReference type="ARBA" id="ARBA00008891"/>
    </source>
</evidence>
<dbReference type="AlphaFoldDB" id="A0A0D9X2C2"/>
<comment type="subcellular location">
    <subcellularLocation>
        <location evidence="6">Secreted</location>
        <location evidence="6">Cell wall</location>
    </subcellularLocation>
</comment>
<evidence type="ECO:0000256" key="1">
    <source>
        <dbReference type="ARBA" id="ARBA00005184"/>
    </source>
</evidence>
<evidence type="ECO:0000256" key="4">
    <source>
        <dbReference type="ARBA" id="ARBA00022801"/>
    </source>
</evidence>
<dbReference type="Pfam" id="PF01095">
    <property type="entry name" value="Pectinesterase"/>
    <property type="match status" value="1"/>
</dbReference>
<proteinExistence type="inferred from homology"/>
<name>A0A0D9X2C2_9ORYZ</name>
<dbReference type="GO" id="GO:0030599">
    <property type="term" value="F:pectinesterase activity"/>
    <property type="evidence" value="ECO:0007669"/>
    <property type="project" value="UniProtKB-UniRule"/>
</dbReference>
<comment type="pathway">
    <text evidence="1 6">Glycan metabolism; pectin degradation; 2-dehydro-3-deoxy-D-gluconate from pectin: step 1/5.</text>
</comment>
<dbReference type="PROSITE" id="PS00800">
    <property type="entry name" value="PECTINESTERASE_1"/>
    <property type="match status" value="1"/>
</dbReference>
<sequence>MQPSRRCHLLLLLLVSALSVTTTSSAPLPVSRTFTVDQQGGGDFKFVQSAVNFVPDGNREWIRIHVKAGIYKEKITIPRGKPFILLEGDGSWNTQLAFDSHAHSTVKRTIKDLFGSSGNVTTSPTFESATFIVLADNFIARNIAFKAVAALVGGNKSAFYDCAFYDFQDTLCDFIGRHYFHRCFIKGGVDFIFGYGQSIYDNCTLESNMPSSWMLEQPGWVTAYARPSADAPGGLVFKGGSLRGAGRQYLGRAWNEFATVIFYQMSMTDIVVPQGWQSWDSSNVSSITYAEVGCEGPGANKTGRVPWEKELDEEQVQKYVDITFIDDG</sequence>
<dbReference type="PANTHER" id="PTHR31321:SF131">
    <property type="entry name" value="OS07G0655600 PROTEIN"/>
    <property type="match status" value="1"/>
</dbReference>
<reference evidence="9" key="2">
    <citation type="submission" date="2013-12" db="EMBL/GenBank/DDBJ databases">
        <authorList>
            <person name="Yu Y."/>
            <person name="Lee S."/>
            <person name="de Baynast K."/>
            <person name="Wissotski M."/>
            <person name="Liu L."/>
            <person name="Talag J."/>
            <person name="Goicoechea J."/>
            <person name="Angelova A."/>
            <person name="Jetty R."/>
            <person name="Kudrna D."/>
            <person name="Golser W."/>
            <person name="Rivera L."/>
            <person name="Zhang J."/>
            <person name="Wing R."/>
        </authorList>
    </citation>
    <scope>NUCLEOTIDE SEQUENCE</scope>
</reference>
<dbReference type="InterPro" id="IPR011050">
    <property type="entry name" value="Pectin_lyase_fold/virulence"/>
</dbReference>
<dbReference type="STRING" id="77586.A0A0D9X2C2"/>
<keyword evidence="6" id="KW-0134">Cell wall</keyword>
<evidence type="ECO:0000256" key="6">
    <source>
        <dbReference type="RuleBase" id="RU000589"/>
    </source>
</evidence>
<evidence type="ECO:0000313" key="9">
    <source>
        <dbReference type="Proteomes" id="UP000032180"/>
    </source>
</evidence>
<keyword evidence="6" id="KW-0964">Secreted</keyword>
<accession>A0A0D9X2C2</accession>
<dbReference type="EC" id="3.1.1.11" evidence="3 6"/>
<dbReference type="InterPro" id="IPR012334">
    <property type="entry name" value="Pectin_lyas_fold"/>
</dbReference>